<organism evidence="1 2">
    <name type="scientific">Roseibaca calidilacus</name>
    <dbReference type="NCBI Taxonomy" id="1666912"/>
    <lineage>
        <taxon>Bacteria</taxon>
        <taxon>Pseudomonadati</taxon>
        <taxon>Pseudomonadota</taxon>
        <taxon>Alphaproteobacteria</taxon>
        <taxon>Rhodobacterales</taxon>
        <taxon>Paracoccaceae</taxon>
        <taxon>Roseinatronobacter</taxon>
    </lineage>
</organism>
<reference evidence="1 2" key="1">
    <citation type="submission" date="2016-01" db="EMBL/GenBank/DDBJ databases">
        <authorList>
            <person name="Varghese N."/>
        </authorList>
    </citation>
    <scope>NUCLEOTIDE SEQUENCE [LARGE SCALE GENOMIC DNA]</scope>
    <source>
        <strain evidence="1 2">HL-91</strain>
    </source>
</reference>
<dbReference type="Proteomes" id="UP000182045">
    <property type="component" value="Unassembled WGS sequence"/>
</dbReference>
<protein>
    <submittedName>
        <fullName evidence="1">Uncharacterized protein</fullName>
    </submittedName>
</protein>
<proteinExistence type="predicted"/>
<accession>A0ABM9VU61</accession>
<keyword evidence="2" id="KW-1185">Reference proteome</keyword>
<name>A0ABM9VU61_9RHOB</name>
<sequence length="51" mass="5981">MKRLFSNMLFILNTSHAAIGIMNKILLNDFSFDLSENQKWSNAERAFWSTK</sequence>
<evidence type="ECO:0000313" key="1">
    <source>
        <dbReference type="EMBL" id="CUX81785.1"/>
    </source>
</evidence>
<evidence type="ECO:0000313" key="2">
    <source>
        <dbReference type="Proteomes" id="UP000182045"/>
    </source>
</evidence>
<comment type="caution">
    <text evidence="1">The sequence shown here is derived from an EMBL/GenBank/DDBJ whole genome shotgun (WGS) entry which is preliminary data.</text>
</comment>
<gene>
    <name evidence="1" type="ORF">Ga0058931_1977</name>
</gene>
<dbReference type="EMBL" id="FBYC01000004">
    <property type="protein sequence ID" value="CUX81785.1"/>
    <property type="molecule type" value="Genomic_DNA"/>
</dbReference>